<evidence type="ECO:0000256" key="1">
    <source>
        <dbReference type="ARBA" id="ARBA00004123"/>
    </source>
</evidence>
<reference evidence="14 15" key="1">
    <citation type="submission" date="2019-01" db="EMBL/GenBank/DDBJ databases">
        <title>Draft Genome and Complete Hox-Cluster Characterization of the Sterlet Sturgeon (Acipenser ruthenus).</title>
        <authorList>
            <person name="Wei Q."/>
        </authorList>
    </citation>
    <scope>NUCLEOTIDE SEQUENCE [LARGE SCALE GENOMIC DNA]</scope>
    <source>
        <strain evidence="14">WHYD16114868_AA</strain>
        <tissue evidence="14">Blood</tissue>
    </source>
</reference>
<keyword evidence="4" id="KW-0677">Repeat</keyword>
<keyword evidence="5 11" id="KW-0863">Zinc-finger</keyword>
<feature type="domain" description="C2H2-type" evidence="13">
    <location>
        <begin position="1121"/>
        <end position="1148"/>
    </location>
</feature>
<dbReference type="PANTHER" id="PTHR45925:SF3">
    <property type="entry name" value="ZINC FINGER PROTEIN 516"/>
    <property type="match status" value="1"/>
</dbReference>
<dbReference type="GO" id="GO:0000981">
    <property type="term" value="F:DNA-binding transcription factor activity, RNA polymerase II-specific"/>
    <property type="evidence" value="ECO:0007669"/>
    <property type="project" value="TreeGrafter"/>
</dbReference>
<dbReference type="FunFam" id="3.30.160.60:FF:000652">
    <property type="entry name" value="Zinc finger protein 516"/>
    <property type="match status" value="1"/>
</dbReference>
<evidence type="ECO:0000313" key="15">
    <source>
        <dbReference type="Proteomes" id="UP000289886"/>
    </source>
</evidence>
<dbReference type="PANTHER" id="PTHR45925">
    <property type="entry name" value="ZINC FINGER PROTEIN"/>
    <property type="match status" value="1"/>
</dbReference>
<dbReference type="SUPFAM" id="SSF57667">
    <property type="entry name" value="beta-beta-alpha zinc fingers"/>
    <property type="match status" value="4"/>
</dbReference>
<name>A0A444U351_ACIRT</name>
<feature type="domain" description="C2H2-type" evidence="13">
    <location>
        <begin position="525"/>
        <end position="552"/>
    </location>
</feature>
<keyword evidence="10" id="KW-0539">Nucleus</keyword>
<dbReference type="Gene3D" id="3.30.160.60">
    <property type="entry name" value="Classic Zinc Finger"/>
    <property type="match status" value="7"/>
</dbReference>
<feature type="domain" description="C2H2-type" evidence="13">
    <location>
        <begin position="1149"/>
        <end position="1172"/>
    </location>
</feature>
<dbReference type="Pfam" id="PF00096">
    <property type="entry name" value="zf-C2H2"/>
    <property type="match status" value="4"/>
</dbReference>
<keyword evidence="7" id="KW-0805">Transcription regulation</keyword>
<feature type="domain" description="C2H2-type" evidence="13">
    <location>
        <begin position="267"/>
        <end position="294"/>
    </location>
</feature>
<dbReference type="GO" id="GO:0000978">
    <property type="term" value="F:RNA polymerase II cis-regulatory region sequence-specific DNA binding"/>
    <property type="evidence" value="ECO:0007669"/>
    <property type="project" value="TreeGrafter"/>
</dbReference>
<dbReference type="EMBL" id="SCEB01215435">
    <property type="protein sequence ID" value="RXM29594.1"/>
    <property type="molecule type" value="Genomic_DNA"/>
</dbReference>
<dbReference type="GO" id="GO:0008270">
    <property type="term" value="F:zinc ion binding"/>
    <property type="evidence" value="ECO:0007669"/>
    <property type="project" value="UniProtKB-KW"/>
</dbReference>
<dbReference type="InterPro" id="IPR013087">
    <property type="entry name" value="Znf_C2H2_type"/>
</dbReference>
<proteinExistence type="inferred from homology"/>
<feature type="compositionally biased region" description="Polar residues" evidence="12">
    <location>
        <begin position="664"/>
        <end position="680"/>
    </location>
</feature>
<comment type="subcellular location">
    <subcellularLocation>
        <location evidence="1">Nucleus</location>
    </subcellularLocation>
</comment>
<feature type="compositionally biased region" description="Basic and acidic residues" evidence="12">
    <location>
        <begin position="501"/>
        <end position="511"/>
    </location>
</feature>
<keyword evidence="3" id="KW-0479">Metal-binding</keyword>
<keyword evidence="15" id="KW-1185">Reference proteome</keyword>
<feature type="region of interest" description="Disordered" evidence="12">
    <location>
        <begin position="450"/>
        <end position="524"/>
    </location>
</feature>
<dbReference type="InterPro" id="IPR036236">
    <property type="entry name" value="Znf_C2H2_sf"/>
</dbReference>
<protein>
    <submittedName>
        <fullName evidence="14">Zinc finger protein 516</fullName>
    </submittedName>
</protein>
<evidence type="ECO:0000256" key="2">
    <source>
        <dbReference type="ARBA" id="ARBA00006991"/>
    </source>
</evidence>
<dbReference type="Pfam" id="PF13909">
    <property type="entry name" value="zf-H2C2_5"/>
    <property type="match status" value="1"/>
</dbReference>
<evidence type="ECO:0000256" key="12">
    <source>
        <dbReference type="SAM" id="MobiDB-lite"/>
    </source>
</evidence>
<dbReference type="FunFam" id="3.30.160.60:FF:000075">
    <property type="entry name" value="Putative zinc finger protein 536"/>
    <property type="match status" value="1"/>
</dbReference>
<feature type="region of interest" description="Disordered" evidence="12">
    <location>
        <begin position="544"/>
        <end position="618"/>
    </location>
</feature>
<dbReference type="PROSITE" id="PS50157">
    <property type="entry name" value="ZINC_FINGER_C2H2_2"/>
    <property type="match status" value="9"/>
</dbReference>
<feature type="domain" description="C2H2-type" evidence="13">
    <location>
        <begin position="327"/>
        <end position="354"/>
    </location>
</feature>
<keyword evidence="9" id="KW-0804">Transcription</keyword>
<dbReference type="SMART" id="SM00355">
    <property type="entry name" value="ZnF_C2H2"/>
    <property type="match status" value="12"/>
</dbReference>
<evidence type="ECO:0000256" key="3">
    <source>
        <dbReference type="ARBA" id="ARBA00022723"/>
    </source>
</evidence>
<feature type="domain" description="C2H2-type" evidence="13">
    <location>
        <begin position="163"/>
        <end position="191"/>
    </location>
</feature>
<evidence type="ECO:0000256" key="7">
    <source>
        <dbReference type="ARBA" id="ARBA00023015"/>
    </source>
</evidence>
<feature type="compositionally biased region" description="Basic and acidic residues" evidence="12">
    <location>
        <begin position="450"/>
        <end position="461"/>
    </location>
</feature>
<dbReference type="AlphaFoldDB" id="A0A444U351"/>
<keyword evidence="8" id="KW-0238">DNA-binding</keyword>
<feature type="region of interest" description="Disordered" evidence="12">
    <location>
        <begin position="838"/>
        <end position="946"/>
    </location>
</feature>
<sequence length="1218" mass="135867">MDHSDNTEMMEYQDDSTEESKMNRNDPEVDKSLFHACNICGKSFPFQSSLSQHMRKHTGDKPYKCPYCDHRASQKGNLKIHIRSHKMGTLSHGHKEEEEDLGEGQLEAGVSDGLDSCTSPTKSTSACNKIMNGVAKEENSKILLRSIKKDKTGRSDGGKSPTFQCSFCKRKLNNKEDLKQHIQLLHKPYRCRLCSFVALREDQLLSHIEKVHITVEAPVRDVVDVEAVKSEQGAGEGDFPCEVCGQVFTQAWFLKAHMKKHGSTFDHVCHICGRRFREPWFLKNHMKSHSTKTGGKSKPKMDSEPLATINDVVQEETAVMSGLCLYELCSKCGNIFHNRESLREHDKVHTQASKTCMEDGAAVDCTAAKKHIFIECLNLRPAGTLENITDGKLGKRIAELDPVSSYQAWQLATKGKVAEVSEYAKYIGWDETLADADVAYDKEKEEYILLGQEKRKREPDSHSTGSGKRRNSTNIIGNSSGSNHHQRAEKYNNLSPGDLSPESHSDSDYRPSSRQSRRSSQNKNTECFECGKVFRTYHQMVLHSRVHRRETRSSSESGRVSREDRCGLTSEGESGSTSRPSTPGSASVAENSPTSAMVENVAEDSSEEGLPLTPDEKPYMGSNCDYATTSSSLLMSHMKDHHTGDQDVACKSRGANHRNDMSLAESQTHNGDSLPRNNVKGNKVKSGEYRSYLELQTAIMQQNLKLTDSLKCLQKTISPSMEQAVSSSIVNLSTSAEAQTKGMLSDSEKETVLQEHNAQDKLPIDTIPLDLTSKSNKSDFVLKDLPTSPIENALIRHQCPYCSHTTHYPEVLWMHEIIAHKVSCNTAAPKWVQRNGFKGPKEDLGFSSRRSSTGPPLALDGKDCQPLPVTRNVRTQAPPQSSLQALKSNTTTYSSSLPSTSQARDTAARAAPTGSGLHNTTQPKLNYHKGQHGVPTEQSHGRPKLEMYPKVTPAGAIEKNFMASQRPLATFGDRQEKYLFPREGLGLALSAKHGLSEHKVKANSSQPPSYHSPVKSRQEAPPAHSQRESINDPRSVGRNSMGVRVNSFSHNSGSTGWPPSLQVHFKQEPLPEGPKTHFDILSFLKTCNTQDLTTLYHRWGSNNPMLDQTGMLRSQVRQGDYVCTECGKSFSQPSHLRTHMRSHTGERPFQCRYCPYSASQKGNLKTHVQCVHRIPFDNTQYPDKRFRQPGIVDLNQHLDKQMEEVLKDHELSETTILD</sequence>
<feature type="compositionally biased region" description="Low complexity" evidence="12">
    <location>
        <begin position="472"/>
        <end position="483"/>
    </location>
</feature>
<dbReference type="FunFam" id="3.30.160.60:FF:001673">
    <property type="entry name" value="Zinc finger protein 536"/>
    <property type="match status" value="1"/>
</dbReference>
<accession>A0A444U351</accession>
<evidence type="ECO:0000256" key="8">
    <source>
        <dbReference type="ARBA" id="ARBA00023125"/>
    </source>
</evidence>
<evidence type="ECO:0000256" key="6">
    <source>
        <dbReference type="ARBA" id="ARBA00022833"/>
    </source>
</evidence>
<comment type="caution">
    <text evidence="14">The sequence shown here is derived from an EMBL/GenBank/DDBJ whole genome shotgun (WGS) entry which is preliminary data.</text>
</comment>
<feature type="compositionally biased region" description="Polar residues" evidence="12">
    <location>
        <begin position="588"/>
        <end position="597"/>
    </location>
</feature>
<evidence type="ECO:0000256" key="9">
    <source>
        <dbReference type="ARBA" id="ARBA00023163"/>
    </source>
</evidence>
<dbReference type="PROSITE" id="PS00028">
    <property type="entry name" value="ZINC_FINGER_C2H2_1"/>
    <property type="match status" value="7"/>
</dbReference>
<evidence type="ECO:0000256" key="5">
    <source>
        <dbReference type="ARBA" id="ARBA00022771"/>
    </source>
</evidence>
<evidence type="ECO:0000256" key="4">
    <source>
        <dbReference type="ARBA" id="ARBA00022737"/>
    </source>
</evidence>
<dbReference type="FunFam" id="3.30.160.60:FF:000761">
    <property type="entry name" value="Zinc finger protein 449"/>
    <property type="match status" value="1"/>
</dbReference>
<dbReference type="GO" id="GO:0005634">
    <property type="term" value="C:nucleus"/>
    <property type="evidence" value="ECO:0007669"/>
    <property type="project" value="UniProtKB-SubCell"/>
</dbReference>
<feature type="domain" description="C2H2-type" evidence="13">
    <location>
        <begin position="239"/>
        <end position="261"/>
    </location>
</feature>
<feature type="compositionally biased region" description="Low complexity" evidence="12">
    <location>
        <begin position="512"/>
        <end position="521"/>
    </location>
</feature>
<feature type="domain" description="C2H2-type" evidence="13">
    <location>
        <begin position="63"/>
        <end position="85"/>
    </location>
</feature>
<evidence type="ECO:0000259" key="13">
    <source>
        <dbReference type="PROSITE" id="PS50157"/>
    </source>
</evidence>
<feature type="domain" description="C2H2-type" evidence="13">
    <location>
        <begin position="35"/>
        <end position="62"/>
    </location>
</feature>
<comment type="similarity">
    <text evidence="2">Belongs to the krueppel C2H2-type zinc-finger protein family.</text>
</comment>
<evidence type="ECO:0000256" key="11">
    <source>
        <dbReference type="PROSITE-ProRule" id="PRU00042"/>
    </source>
</evidence>
<feature type="compositionally biased region" description="Low complexity" evidence="12">
    <location>
        <begin position="569"/>
        <end position="587"/>
    </location>
</feature>
<feature type="region of interest" description="Disordered" evidence="12">
    <location>
        <begin position="663"/>
        <end position="683"/>
    </location>
</feature>
<dbReference type="Proteomes" id="UP000289886">
    <property type="component" value="Unassembled WGS sequence"/>
</dbReference>
<feature type="region of interest" description="Disordered" evidence="12">
    <location>
        <begin position="1"/>
        <end position="25"/>
    </location>
</feature>
<feature type="compositionally biased region" description="Low complexity" evidence="12">
    <location>
        <begin position="888"/>
        <end position="901"/>
    </location>
</feature>
<gene>
    <name evidence="14" type="ORF">EOD39_8707</name>
</gene>
<dbReference type="InterPro" id="IPR051967">
    <property type="entry name" value="Krueppel_C2H2-ZF"/>
</dbReference>
<feature type="compositionally biased region" description="Polar residues" evidence="12">
    <location>
        <begin position="1046"/>
        <end position="1056"/>
    </location>
</feature>
<evidence type="ECO:0000256" key="10">
    <source>
        <dbReference type="ARBA" id="ARBA00023242"/>
    </source>
</evidence>
<keyword evidence="6" id="KW-0862">Zinc</keyword>
<feature type="region of interest" description="Disordered" evidence="12">
    <location>
        <begin position="996"/>
        <end position="1056"/>
    </location>
</feature>
<evidence type="ECO:0000313" key="14">
    <source>
        <dbReference type="EMBL" id="RXM29594.1"/>
    </source>
</evidence>
<feature type="compositionally biased region" description="Polar residues" evidence="12">
    <location>
        <begin position="872"/>
        <end position="887"/>
    </location>
</feature>
<organism evidence="14 15">
    <name type="scientific">Acipenser ruthenus</name>
    <name type="common">Sterlet sturgeon</name>
    <dbReference type="NCBI Taxonomy" id="7906"/>
    <lineage>
        <taxon>Eukaryota</taxon>
        <taxon>Metazoa</taxon>
        <taxon>Chordata</taxon>
        <taxon>Craniata</taxon>
        <taxon>Vertebrata</taxon>
        <taxon>Euteleostomi</taxon>
        <taxon>Actinopterygii</taxon>
        <taxon>Chondrostei</taxon>
        <taxon>Acipenseriformes</taxon>
        <taxon>Acipenseridae</taxon>
        <taxon>Acipenser</taxon>
    </lineage>
</organism>
<dbReference type="OrthoDB" id="8852887at2759"/>